<sequence>MLLVVVGSVFLKKQTSEHKFTDPEIDFAGPCVLSQAIVFLAGSAAGMVRRIVIGH</sequence>
<reference evidence="1" key="1">
    <citation type="submission" date="2021-09" db="EMBL/GenBank/DDBJ databases">
        <title>Isolation and characterization of 3-chlorobenzoate degrading bacteria from soils in Shizuoka.</title>
        <authorList>
            <person name="Ifat A."/>
            <person name="Ogawa N."/>
            <person name="Kimbara K."/>
            <person name="Moriuchi R."/>
            <person name="Dohra H."/>
            <person name="Shintani M."/>
        </authorList>
    </citation>
    <scope>NUCLEOTIDE SEQUENCE</scope>
    <source>
        <strain evidence="1">19CS2-2</strain>
    </source>
</reference>
<organism evidence="1 2">
    <name type="scientific">Caballeronia novacaledonica</name>
    <dbReference type="NCBI Taxonomy" id="1544861"/>
    <lineage>
        <taxon>Bacteria</taxon>
        <taxon>Pseudomonadati</taxon>
        <taxon>Pseudomonadota</taxon>
        <taxon>Betaproteobacteria</taxon>
        <taxon>Burkholderiales</taxon>
        <taxon>Burkholderiaceae</taxon>
        <taxon>Caballeronia</taxon>
    </lineage>
</organism>
<evidence type="ECO:0000313" key="2">
    <source>
        <dbReference type="Proteomes" id="UP001055013"/>
    </source>
</evidence>
<keyword evidence="2" id="KW-1185">Reference proteome</keyword>
<dbReference type="Proteomes" id="UP001055013">
    <property type="component" value="Unassembled WGS sequence"/>
</dbReference>
<gene>
    <name evidence="1" type="ORF">CBA19CS22_04255</name>
</gene>
<protein>
    <submittedName>
        <fullName evidence="1">Uncharacterized protein</fullName>
    </submittedName>
</protein>
<dbReference type="EMBL" id="BPUR01000002">
    <property type="protein sequence ID" value="GJH15715.1"/>
    <property type="molecule type" value="Genomic_DNA"/>
</dbReference>
<name>A0ACB5QLE5_9BURK</name>
<evidence type="ECO:0000313" key="1">
    <source>
        <dbReference type="EMBL" id="GJH15715.1"/>
    </source>
</evidence>
<accession>A0ACB5QLE5</accession>
<comment type="caution">
    <text evidence="1">The sequence shown here is derived from an EMBL/GenBank/DDBJ whole genome shotgun (WGS) entry which is preliminary data.</text>
</comment>
<proteinExistence type="predicted"/>